<evidence type="ECO:0000256" key="2">
    <source>
        <dbReference type="ARBA" id="ARBA00022964"/>
    </source>
</evidence>
<gene>
    <name evidence="8" type="ORF">ORQ98_18115</name>
</gene>
<comment type="similarity">
    <text evidence="5">Belongs to the 2-oxoadipate dioxygenase/decarboxylase family.</text>
</comment>
<evidence type="ECO:0000256" key="1">
    <source>
        <dbReference type="ARBA" id="ARBA00001954"/>
    </source>
</evidence>
<dbReference type="Proteomes" id="UP001528823">
    <property type="component" value="Unassembled WGS sequence"/>
</dbReference>
<sequence length="266" mass="30458">MRKIDQLMNAMWQDYLSLNPDAQKIYQLFFDQNDGQIINDHIALRTFNSAKVSINQVAKPFLKAGYEAAGEYEFKEKKLYAKHFQHEDPTLPKIFISELLVEQLSQETRAIIEYLVEQIPTDAVTTDDFCFSGRHWNTDYATYQQLLAESEYAAWMSAFGYRPNHFTVYINALKSHQSLEDVNQFLLDQGFELNTSGGLIKGAPDVYLEQSATLANKTAVQFSDQTVAIPSCFYEFARRYPLPSGELYQGFVAQSADKIFESTDAR</sequence>
<dbReference type="InterPro" id="IPR009770">
    <property type="entry name" value="HGLS"/>
</dbReference>
<keyword evidence="4" id="KW-0408">Iron</keyword>
<evidence type="ECO:0000256" key="4">
    <source>
        <dbReference type="ARBA" id="ARBA00023004"/>
    </source>
</evidence>
<evidence type="ECO:0000256" key="5">
    <source>
        <dbReference type="ARBA" id="ARBA00035013"/>
    </source>
</evidence>
<dbReference type="CDD" id="cd16350">
    <property type="entry name" value="VOC_like"/>
    <property type="match status" value="1"/>
</dbReference>
<dbReference type="EMBL" id="JAPMOU010000025">
    <property type="protein sequence ID" value="MDE1463871.1"/>
    <property type="molecule type" value="Genomic_DNA"/>
</dbReference>
<dbReference type="Gene3D" id="3.10.180.50">
    <property type="match status" value="1"/>
</dbReference>
<comment type="caution">
    <text evidence="8">The sequence shown here is derived from an EMBL/GenBank/DDBJ whole genome shotgun (WGS) entry which is preliminary data.</text>
</comment>
<keyword evidence="2" id="KW-0223">Dioxygenase</keyword>
<keyword evidence="3" id="KW-0560">Oxidoreductase</keyword>
<dbReference type="EC" id="1.13.11.93" evidence="6"/>
<comment type="cofactor">
    <cofactor evidence="1">
        <name>Fe(2+)</name>
        <dbReference type="ChEBI" id="CHEBI:29033"/>
    </cofactor>
</comment>
<reference evidence="8 9" key="1">
    <citation type="submission" date="2022-11" db="EMBL/GenBank/DDBJ databases">
        <title>Spartinivicinus poritis sp. nov., isolated from scleractinian coral Porites lutea.</title>
        <authorList>
            <person name="Zhang G."/>
            <person name="Cai L."/>
            <person name="Wei Q."/>
        </authorList>
    </citation>
    <scope>NUCLEOTIDE SEQUENCE [LARGE SCALE GENOMIC DNA]</scope>
    <source>
        <strain evidence="8 9">A2-2</strain>
    </source>
</reference>
<evidence type="ECO:0000256" key="7">
    <source>
        <dbReference type="ARBA" id="ARBA00035045"/>
    </source>
</evidence>
<evidence type="ECO:0000256" key="3">
    <source>
        <dbReference type="ARBA" id="ARBA00023002"/>
    </source>
</evidence>
<dbReference type="Pfam" id="PF07063">
    <property type="entry name" value="HGLS"/>
    <property type="match status" value="1"/>
</dbReference>
<dbReference type="PANTHER" id="PTHR31136:SF5">
    <property type="entry name" value="2-OXOADIPATE DIOXYGENASE_DECARBOXYLASE, CHLOROPLASTIC"/>
    <property type="match status" value="1"/>
</dbReference>
<accession>A0ABT5UBW8</accession>
<dbReference type="SMART" id="SM01150">
    <property type="entry name" value="DUF1338"/>
    <property type="match status" value="1"/>
</dbReference>
<organism evidence="8 9">
    <name type="scientific">Spartinivicinus poritis</name>
    <dbReference type="NCBI Taxonomy" id="2994640"/>
    <lineage>
        <taxon>Bacteria</taxon>
        <taxon>Pseudomonadati</taxon>
        <taxon>Pseudomonadota</taxon>
        <taxon>Gammaproteobacteria</taxon>
        <taxon>Oceanospirillales</taxon>
        <taxon>Zooshikellaceae</taxon>
        <taxon>Spartinivicinus</taxon>
    </lineage>
</organism>
<dbReference type="RefSeq" id="WP_274690205.1">
    <property type="nucleotide sequence ID" value="NZ_JAPMOU010000025.1"/>
</dbReference>
<protein>
    <recommendedName>
        <fullName evidence="6">2-oxoadipate dioxygenase/decarboxylase</fullName>
        <ecNumber evidence="6">1.13.11.93</ecNumber>
    </recommendedName>
    <alternativeName>
        <fullName evidence="7">2-hydroxyglutarate synthase</fullName>
    </alternativeName>
</protein>
<evidence type="ECO:0000256" key="6">
    <source>
        <dbReference type="ARBA" id="ARBA00035023"/>
    </source>
</evidence>
<proteinExistence type="inferred from homology"/>
<evidence type="ECO:0000313" key="8">
    <source>
        <dbReference type="EMBL" id="MDE1463871.1"/>
    </source>
</evidence>
<keyword evidence="9" id="KW-1185">Reference proteome</keyword>
<dbReference type="PANTHER" id="PTHR31136">
    <property type="entry name" value="DUF1338 DOMAIN-CONTAINING PROTEIN"/>
    <property type="match status" value="1"/>
</dbReference>
<evidence type="ECO:0000313" key="9">
    <source>
        <dbReference type="Proteomes" id="UP001528823"/>
    </source>
</evidence>
<name>A0ABT5UBW8_9GAMM</name>